<reference evidence="1 2" key="1">
    <citation type="submission" date="2020-08" db="EMBL/GenBank/DDBJ databases">
        <title>The Agave Microbiome: Exploring the role of microbial communities in plant adaptations to desert environments.</title>
        <authorList>
            <person name="Partida-Martinez L.P."/>
        </authorList>
    </citation>
    <scope>NUCLEOTIDE SEQUENCE [LARGE SCALE GENOMIC DNA]</scope>
    <source>
        <strain evidence="1 2">AT3.2</strain>
    </source>
</reference>
<accession>A0A7X0CG56</accession>
<keyword evidence="2" id="KW-1185">Reference proteome</keyword>
<dbReference type="Proteomes" id="UP000540787">
    <property type="component" value="Unassembled WGS sequence"/>
</dbReference>
<evidence type="ECO:0000313" key="1">
    <source>
        <dbReference type="EMBL" id="MBB6135659.1"/>
    </source>
</evidence>
<proteinExistence type="predicted"/>
<organism evidence="1 2">
    <name type="scientific">Massilia aurea</name>
    <dbReference type="NCBI Taxonomy" id="373040"/>
    <lineage>
        <taxon>Bacteria</taxon>
        <taxon>Pseudomonadati</taxon>
        <taxon>Pseudomonadota</taxon>
        <taxon>Betaproteobacteria</taxon>
        <taxon>Burkholderiales</taxon>
        <taxon>Oxalobacteraceae</taxon>
        <taxon>Telluria group</taxon>
        <taxon>Massilia</taxon>
    </lineage>
</organism>
<evidence type="ECO:0008006" key="3">
    <source>
        <dbReference type="Google" id="ProtNLM"/>
    </source>
</evidence>
<dbReference type="EMBL" id="JACHBX010000004">
    <property type="protein sequence ID" value="MBB6135659.1"/>
    <property type="molecule type" value="Genomic_DNA"/>
</dbReference>
<dbReference type="RefSeq" id="WP_229424830.1">
    <property type="nucleotide sequence ID" value="NZ_JACHBX010000004.1"/>
</dbReference>
<protein>
    <recommendedName>
        <fullName evidence="3">DUF3617 domain-containing protein</fullName>
    </recommendedName>
</protein>
<evidence type="ECO:0000313" key="2">
    <source>
        <dbReference type="Proteomes" id="UP000540787"/>
    </source>
</evidence>
<sequence>MTTIFMSNSSEGAAMKRPVMLFLSILMLPPSYAETPRQWDGDYASTKTSYLMYSGSLSEKEPPRAGSQKLSLMIEGSLAKELFDSLGANQKQACGASTGVRIRQRGDVTCAYDHEIKSAPYTCFVGLDLKTGKSMPGETC</sequence>
<comment type="caution">
    <text evidence="1">The sequence shown here is derived from an EMBL/GenBank/DDBJ whole genome shotgun (WGS) entry which is preliminary data.</text>
</comment>
<name>A0A7X0CG56_9BURK</name>
<gene>
    <name evidence="1" type="ORF">HD842_003826</name>
</gene>
<dbReference type="AlphaFoldDB" id="A0A7X0CG56"/>